<comment type="caution">
    <text evidence="1">The sequence shown here is derived from an EMBL/GenBank/DDBJ whole genome shotgun (WGS) entry which is preliminary data.</text>
</comment>
<protein>
    <submittedName>
        <fullName evidence="1">Uncharacterized protein</fullName>
    </submittedName>
</protein>
<feature type="non-terminal residue" evidence="1">
    <location>
        <position position="1"/>
    </location>
</feature>
<dbReference type="EMBL" id="BARU01037808">
    <property type="protein sequence ID" value="GAH77887.1"/>
    <property type="molecule type" value="Genomic_DNA"/>
</dbReference>
<feature type="non-terminal residue" evidence="1">
    <location>
        <position position="247"/>
    </location>
</feature>
<evidence type="ECO:0000313" key="1">
    <source>
        <dbReference type="EMBL" id="GAH77887.1"/>
    </source>
</evidence>
<organism evidence="1">
    <name type="scientific">marine sediment metagenome</name>
    <dbReference type="NCBI Taxonomy" id="412755"/>
    <lineage>
        <taxon>unclassified sequences</taxon>
        <taxon>metagenomes</taxon>
        <taxon>ecological metagenomes</taxon>
    </lineage>
</organism>
<name>X1I852_9ZZZZ</name>
<accession>X1I852</accession>
<sequence>SGNAALGLQELNTQIEQNHSKRGILVWDRETLIPLLETYGLGGVYQATASGFLGYGNFYQLYGKSLKQHISQREIEEHSRQWIDNAIEPTKGLLCSVIEAKIFASQCLAKGMIYEAISCHLTLIRTILYQINIEKNQGDIEQLLEMYKQAIDSLIETSRQYFSDISSLWGSAGKNLSSVVSGSNSMMAYFIHCSRIMEVIGCLYFIEQGQTERDMIISFLVDFLSNEPGCANIPSDYYAISLVLPVL</sequence>
<reference evidence="1" key="1">
    <citation type="journal article" date="2014" name="Front. Microbiol.">
        <title>High frequency of phylogenetically diverse reductive dehalogenase-homologous genes in deep subseafloor sedimentary metagenomes.</title>
        <authorList>
            <person name="Kawai M."/>
            <person name="Futagami T."/>
            <person name="Toyoda A."/>
            <person name="Takaki Y."/>
            <person name="Nishi S."/>
            <person name="Hori S."/>
            <person name="Arai W."/>
            <person name="Tsubouchi T."/>
            <person name="Morono Y."/>
            <person name="Uchiyama I."/>
            <person name="Ito T."/>
            <person name="Fujiyama A."/>
            <person name="Inagaki F."/>
            <person name="Takami H."/>
        </authorList>
    </citation>
    <scope>NUCLEOTIDE SEQUENCE</scope>
    <source>
        <strain evidence="1">Expedition CK06-06</strain>
    </source>
</reference>
<proteinExistence type="predicted"/>
<gene>
    <name evidence="1" type="ORF">S03H2_58847</name>
</gene>
<dbReference type="AlphaFoldDB" id="X1I852"/>